<dbReference type="AlphaFoldDB" id="A0AAD7MBT3"/>
<evidence type="ECO:0000313" key="1">
    <source>
        <dbReference type="EMBL" id="KAJ7709651.1"/>
    </source>
</evidence>
<protein>
    <recommendedName>
        <fullName evidence="3">F-box domain-containing protein</fullName>
    </recommendedName>
</protein>
<dbReference type="EMBL" id="JARKIE010000002">
    <property type="protein sequence ID" value="KAJ7709651.1"/>
    <property type="molecule type" value="Genomic_DNA"/>
</dbReference>
<gene>
    <name evidence="1" type="ORF">B0H17DRAFT_1190835</name>
</gene>
<reference evidence="1" key="1">
    <citation type="submission" date="2023-03" db="EMBL/GenBank/DDBJ databases">
        <title>Massive genome expansion in bonnet fungi (Mycena s.s.) driven by repeated elements and novel gene families across ecological guilds.</title>
        <authorList>
            <consortium name="Lawrence Berkeley National Laboratory"/>
            <person name="Harder C.B."/>
            <person name="Miyauchi S."/>
            <person name="Viragh M."/>
            <person name="Kuo A."/>
            <person name="Thoen E."/>
            <person name="Andreopoulos B."/>
            <person name="Lu D."/>
            <person name="Skrede I."/>
            <person name="Drula E."/>
            <person name="Henrissat B."/>
            <person name="Morin E."/>
            <person name="Kohler A."/>
            <person name="Barry K."/>
            <person name="LaButti K."/>
            <person name="Morin E."/>
            <person name="Salamov A."/>
            <person name="Lipzen A."/>
            <person name="Mereny Z."/>
            <person name="Hegedus B."/>
            <person name="Baldrian P."/>
            <person name="Stursova M."/>
            <person name="Weitz H."/>
            <person name="Taylor A."/>
            <person name="Grigoriev I.V."/>
            <person name="Nagy L.G."/>
            <person name="Martin F."/>
            <person name="Kauserud H."/>
        </authorList>
    </citation>
    <scope>NUCLEOTIDE SEQUENCE</scope>
    <source>
        <strain evidence="1">CBHHK067</strain>
    </source>
</reference>
<keyword evidence="2" id="KW-1185">Reference proteome</keyword>
<dbReference type="Proteomes" id="UP001221757">
    <property type="component" value="Unassembled WGS sequence"/>
</dbReference>
<evidence type="ECO:0008006" key="3">
    <source>
        <dbReference type="Google" id="ProtNLM"/>
    </source>
</evidence>
<comment type="caution">
    <text evidence="1">The sequence shown here is derived from an EMBL/GenBank/DDBJ whole genome shotgun (WGS) entry which is preliminary data.</text>
</comment>
<dbReference type="SUPFAM" id="SSF52047">
    <property type="entry name" value="RNI-like"/>
    <property type="match status" value="1"/>
</dbReference>
<proteinExistence type="predicted"/>
<sequence>MSSSCSIQPQICVDSPELRLPPEILMQVFAECCSEQDPIHTSIAVILSWVSWEWRTIALAMPELWASFSFKIAQLSLGQSEQRDEIIFRLLRLHLERSAGHPLSFDADFSKAKASPAALYLISLLAEHSERWASAKLPFSSVFSPIFVRLNGHLGRLESLDLKLQGIQDPNEGLYSTYFAVAPRLRRLTLGSGFPRKIPFPNEQLLELHLGAPATLEMLQFLTLCPCPNLTRLVLNPYYPLKLHGPQTLPAFLHLHTLILAIRDGYSRNPIIEILNLLTAPSLQTLEIVGVGEIQLPPHTFASFLERSGCAPQTLSITFKDNLPVPILLRNLRALPSLTRFVVLARGKDAMDSVALILQALMVNLSDPFDAQLLPNLASLELQTASFHPALLDMVASRVTPIPGGARLETLTLRNTPDTEADRKRLQSFQDSGMRVVSLGRYKPCRSTLFI</sequence>
<organism evidence="1 2">
    <name type="scientific">Mycena rosella</name>
    <name type="common">Pink bonnet</name>
    <name type="synonym">Agaricus rosellus</name>
    <dbReference type="NCBI Taxonomy" id="1033263"/>
    <lineage>
        <taxon>Eukaryota</taxon>
        <taxon>Fungi</taxon>
        <taxon>Dikarya</taxon>
        <taxon>Basidiomycota</taxon>
        <taxon>Agaricomycotina</taxon>
        <taxon>Agaricomycetes</taxon>
        <taxon>Agaricomycetidae</taxon>
        <taxon>Agaricales</taxon>
        <taxon>Marasmiineae</taxon>
        <taxon>Mycenaceae</taxon>
        <taxon>Mycena</taxon>
    </lineage>
</organism>
<accession>A0AAD7MBT3</accession>
<evidence type="ECO:0000313" key="2">
    <source>
        <dbReference type="Proteomes" id="UP001221757"/>
    </source>
</evidence>
<name>A0AAD7MBT3_MYCRO</name>